<protein>
    <submittedName>
        <fullName evidence="1">DUF2141 domain-containing protein</fullName>
    </submittedName>
</protein>
<dbReference type="AlphaFoldDB" id="A0A7Y3W689"/>
<dbReference type="RefSeq" id="WP_173200536.1">
    <property type="nucleotide sequence ID" value="NZ_JABFCX010000003.1"/>
</dbReference>
<dbReference type="Pfam" id="PF09912">
    <property type="entry name" value="DUF2141"/>
    <property type="match status" value="1"/>
</dbReference>
<reference evidence="1 2" key="1">
    <citation type="submission" date="2020-05" db="EMBL/GenBank/DDBJ databases">
        <title>Parvularcula mediterraneae sp. nov., isolated from polypropylene straw from shallow seawater of the seashore of Laganas in Zakynthos island, Greece.</title>
        <authorList>
            <person name="Szabo I."/>
            <person name="Al-Omari J."/>
            <person name="Rado J."/>
            <person name="Szerdahelyi G.S."/>
        </authorList>
    </citation>
    <scope>NUCLEOTIDE SEQUENCE [LARGE SCALE GENOMIC DNA]</scope>
    <source>
        <strain evidence="1 2">ZS-1/3</strain>
    </source>
</reference>
<keyword evidence="2" id="KW-1185">Reference proteome</keyword>
<proteinExistence type="predicted"/>
<dbReference type="InterPro" id="IPR018673">
    <property type="entry name" value="DUF2141"/>
</dbReference>
<dbReference type="EMBL" id="JABFCX010000003">
    <property type="protein sequence ID" value="NNU17273.1"/>
    <property type="molecule type" value="Genomic_DNA"/>
</dbReference>
<evidence type="ECO:0000313" key="2">
    <source>
        <dbReference type="Proteomes" id="UP000536835"/>
    </source>
</evidence>
<sequence>MFATAMLLLAPLTVIVDGVESDAGTFYVSVQTEETYMQPTGTAGSRTDAQPGTMTFEYDVPAGSYAVSVWHDDNGNDVFDRQANGFPEDGWALSGNGGWQYSDVEIIVPADGTTVRLEMTYPE</sequence>
<name>A0A7Y3W689_9PROT</name>
<comment type="caution">
    <text evidence="1">The sequence shown here is derived from an EMBL/GenBank/DDBJ whole genome shotgun (WGS) entry which is preliminary data.</text>
</comment>
<dbReference type="Proteomes" id="UP000536835">
    <property type="component" value="Unassembled WGS sequence"/>
</dbReference>
<gene>
    <name evidence="1" type="ORF">HK107_13160</name>
</gene>
<accession>A0A7Y3W689</accession>
<evidence type="ECO:0000313" key="1">
    <source>
        <dbReference type="EMBL" id="NNU17273.1"/>
    </source>
</evidence>
<organism evidence="1 2">
    <name type="scientific">Parvularcula mediterranea</name>
    <dbReference type="NCBI Taxonomy" id="2732508"/>
    <lineage>
        <taxon>Bacteria</taxon>
        <taxon>Pseudomonadati</taxon>
        <taxon>Pseudomonadota</taxon>
        <taxon>Alphaproteobacteria</taxon>
        <taxon>Parvularculales</taxon>
        <taxon>Parvularculaceae</taxon>
        <taxon>Parvularcula</taxon>
    </lineage>
</organism>